<dbReference type="SUPFAM" id="SSF53756">
    <property type="entry name" value="UDP-Glycosyltransferase/glycogen phosphorylase"/>
    <property type="match status" value="1"/>
</dbReference>
<dbReference type="EC" id="2.4.-.-" evidence="2"/>
<dbReference type="EMBL" id="JAHHIF010000012">
    <property type="protein sequence ID" value="MBW4545032.1"/>
    <property type="molecule type" value="Genomic_DNA"/>
</dbReference>
<sequence length="392" mass="45932">MKTTNATSGRCKLVVLDANFYWTEQLFSACHDFADILLLYPLDFRAFRKQYGRYYIELQPQLVSEGIWNQRICCPPGWLFHYWPLTRRFFTHLIRQFQGTNPLIFAFSYPYYYSLVRELKAHSIYYNIDDYRQYWPGRESQTPAVEQQAVIHADLTLCVAHHRTNYLRQECSSQAHKIVHIPHGCSPEFMVERPLTQSKSLPAQLQTYSRPIAGYVGALNYRFDFHYLARVAEQIPDITIILGGSIPQPSEDSPEWWQGVEQVRRLPNVHFIGRVPHNRLGEYLQSFDVLLMLYSSCNFNLNACPTKLWDYMGTSLPIVANNVVPEVNLWHHLILVSENPEEFAKNIRFGLANSNWRSQERLEVAQAHTWKMQAHKLYHLLEEKGWISQQSS</sequence>
<organism evidence="2 3">
    <name type="scientific">Symplocastrum torsivum CPER-KK1</name>
    <dbReference type="NCBI Taxonomy" id="450513"/>
    <lineage>
        <taxon>Bacteria</taxon>
        <taxon>Bacillati</taxon>
        <taxon>Cyanobacteriota</taxon>
        <taxon>Cyanophyceae</taxon>
        <taxon>Oscillatoriophycideae</taxon>
        <taxon>Oscillatoriales</taxon>
        <taxon>Microcoleaceae</taxon>
        <taxon>Symplocastrum</taxon>
    </lineage>
</organism>
<dbReference type="PANTHER" id="PTHR46401:SF2">
    <property type="entry name" value="GLYCOSYLTRANSFERASE WBBK-RELATED"/>
    <property type="match status" value="1"/>
</dbReference>
<dbReference type="Proteomes" id="UP000753908">
    <property type="component" value="Unassembled WGS sequence"/>
</dbReference>
<dbReference type="GO" id="GO:0016757">
    <property type="term" value="F:glycosyltransferase activity"/>
    <property type="evidence" value="ECO:0007669"/>
    <property type="project" value="UniProtKB-KW"/>
</dbReference>
<dbReference type="GO" id="GO:0009103">
    <property type="term" value="P:lipopolysaccharide biosynthetic process"/>
    <property type="evidence" value="ECO:0007669"/>
    <property type="project" value="TreeGrafter"/>
</dbReference>
<comment type="caution">
    <text evidence="2">The sequence shown here is derived from an EMBL/GenBank/DDBJ whole genome shotgun (WGS) entry which is preliminary data.</text>
</comment>
<keyword evidence="1 2" id="KW-0808">Transferase</keyword>
<dbReference type="Gene3D" id="3.40.50.2000">
    <property type="entry name" value="Glycogen Phosphorylase B"/>
    <property type="match status" value="1"/>
</dbReference>
<keyword evidence="2" id="KW-0328">Glycosyltransferase</keyword>
<reference evidence="2" key="2">
    <citation type="journal article" date="2022" name="Microbiol. Resour. Announc.">
        <title>Metagenome Sequencing to Explore Phylogenomics of Terrestrial Cyanobacteria.</title>
        <authorList>
            <person name="Ward R.D."/>
            <person name="Stajich J.E."/>
            <person name="Johansen J.R."/>
            <person name="Huntemann M."/>
            <person name="Clum A."/>
            <person name="Foster B."/>
            <person name="Foster B."/>
            <person name="Roux S."/>
            <person name="Palaniappan K."/>
            <person name="Varghese N."/>
            <person name="Mukherjee S."/>
            <person name="Reddy T.B.K."/>
            <person name="Daum C."/>
            <person name="Copeland A."/>
            <person name="Chen I.A."/>
            <person name="Ivanova N.N."/>
            <person name="Kyrpides N.C."/>
            <person name="Shapiro N."/>
            <person name="Eloe-Fadrosh E.A."/>
            <person name="Pietrasiak N."/>
        </authorList>
    </citation>
    <scope>NUCLEOTIDE SEQUENCE</scope>
    <source>
        <strain evidence="2">CPER-KK1</strain>
    </source>
</reference>
<evidence type="ECO:0000313" key="2">
    <source>
        <dbReference type="EMBL" id="MBW4545032.1"/>
    </source>
</evidence>
<reference evidence="2" key="1">
    <citation type="submission" date="2021-05" db="EMBL/GenBank/DDBJ databases">
        <authorList>
            <person name="Pietrasiak N."/>
            <person name="Ward R."/>
            <person name="Stajich J.E."/>
            <person name="Kurbessoian T."/>
        </authorList>
    </citation>
    <scope>NUCLEOTIDE SEQUENCE</scope>
    <source>
        <strain evidence="2">CPER-KK1</strain>
    </source>
</reference>
<dbReference type="Pfam" id="PF13692">
    <property type="entry name" value="Glyco_trans_1_4"/>
    <property type="match status" value="1"/>
</dbReference>
<name>A0A951PK88_9CYAN</name>
<evidence type="ECO:0000256" key="1">
    <source>
        <dbReference type="ARBA" id="ARBA00022679"/>
    </source>
</evidence>
<protein>
    <submittedName>
        <fullName evidence="2">Glycosyltransferase</fullName>
        <ecNumber evidence="2">2.4.-.-</ecNumber>
    </submittedName>
</protein>
<gene>
    <name evidence="2" type="ORF">KME25_11380</name>
</gene>
<evidence type="ECO:0000313" key="3">
    <source>
        <dbReference type="Proteomes" id="UP000753908"/>
    </source>
</evidence>
<accession>A0A951PK88</accession>
<dbReference type="AlphaFoldDB" id="A0A951PK88"/>
<proteinExistence type="predicted"/>
<dbReference type="PANTHER" id="PTHR46401">
    <property type="entry name" value="GLYCOSYLTRANSFERASE WBBK-RELATED"/>
    <property type="match status" value="1"/>
</dbReference>